<dbReference type="AlphaFoldDB" id="A0A1Y5TUI7"/>
<dbReference type="Proteomes" id="UP000193900">
    <property type="component" value="Unassembled WGS sequence"/>
</dbReference>
<evidence type="ECO:0000256" key="1">
    <source>
        <dbReference type="ARBA" id="ARBA00023239"/>
    </source>
</evidence>
<gene>
    <name evidence="3" type="ORF">ROA7023_03579</name>
</gene>
<dbReference type="InterPro" id="IPR032466">
    <property type="entry name" value="Metal_Hydrolase"/>
</dbReference>
<sequence>MIDIHTHMLKPSYWGAEYDRNWRGPYGKPWQEPSVEEFDAVMTEAGVTFAVVFGITAKAAGVHSPTEEVAAFCARLKTPNVCFMALDPADPDWRRAFDEGLAAGAKGIKLYPVMAHFDPSDPAFDPFYAAADSHGLPILWHMGATPSAEGDLSVSHPLVIDKVARRFPGLRQIIAHMGHPWQRDTVQVLRKNPNVYADVSGMWTRSMDGYLALVNAQEWGVVDKLLFGSDYPLWTPQVTVDGLRGLTRMGSEGFPRVLPETIETILSKDPRPLLDL</sequence>
<evidence type="ECO:0000313" key="3">
    <source>
        <dbReference type="EMBL" id="SLN72138.1"/>
    </source>
</evidence>
<dbReference type="SUPFAM" id="SSF51556">
    <property type="entry name" value="Metallo-dependent hydrolases"/>
    <property type="match status" value="1"/>
</dbReference>
<organism evidence="3 4">
    <name type="scientific">Roseisalinus antarcticus</name>
    <dbReference type="NCBI Taxonomy" id="254357"/>
    <lineage>
        <taxon>Bacteria</taxon>
        <taxon>Pseudomonadati</taxon>
        <taxon>Pseudomonadota</taxon>
        <taxon>Alphaproteobacteria</taxon>
        <taxon>Rhodobacterales</taxon>
        <taxon>Roseobacteraceae</taxon>
        <taxon>Roseisalinus</taxon>
    </lineage>
</organism>
<evidence type="ECO:0000259" key="2">
    <source>
        <dbReference type="Pfam" id="PF04909"/>
    </source>
</evidence>
<dbReference type="GO" id="GO:0016787">
    <property type="term" value="F:hydrolase activity"/>
    <property type="evidence" value="ECO:0007669"/>
    <property type="project" value="UniProtKB-KW"/>
</dbReference>
<reference evidence="3 4" key="1">
    <citation type="submission" date="2017-03" db="EMBL/GenBank/DDBJ databases">
        <authorList>
            <person name="Afonso C.L."/>
            <person name="Miller P.J."/>
            <person name="Scott M.A."/>
            <person name="Spackman E."/>
            <person name="Goraichik I."/>
            <person name="Dimitrov K.M."/>
            <person name="Suarez D.L."/>
            <person name="Swayne D.E."/>
        </authorList>
    </citation>
    <scope>NUCLEOTIDE SEQUENCE [LARGE SCALE GENOMIC DNA]</scope>
    <source>
        <strain evidence="3 4">CECT 7023</strain>
    </source>
</reference>
<accession>A0A1Y5TUI7</accession>
<keyword evidence="4" id="KW-1185">Reference proteome</keyword>
<dbReference type="InterPro" id="IPR006680">
    <property type="entry name" value="Amidohydro-rel"/>
</dbReference>
<keyword evidence="1" id="KW-0456">Lyase</keyword>
<dbReference type="EMBL" id="FWFZ01000025">
    <property type="protein sequence ID" value="SLN72138.1"/>
    <property type="molecule type" value="Genomic_DNA"/>
</dbReference>
<keyword evidence="3" id="KW-0378">Hydrolase</keyword>
<evidence type="ECO:0000313" key="4">
    <source>
        <dbReference type="Proteomes" id="UP000193900"/>
    </source>
</evidence>
<name>A0A1Y5TUI7_9RHOB</name>
<proteinExistence type="predicted"/>
<dbReference type="RefSeq" id="WP_085880352.1">
    <property type="nucleotide sequence ID" value="NZ_FWFZ01000025.1"/>
</dbReference>
<dbReference type="CDD" id="cd01292">
    <property type="entry name" value="metallo-dependent_hydrolases"/>
    <property type="match status" value="1"/>
</dbReference>
<dbReference type="OrthoDB" id="1407586at2"/>
<dbReference type="PANTHER" id="PTHR21240:SF19">
    <property type="entry name" value="CATALYTIC_ HYDROLASE"/>
    <property type="match status" value="1"/>
</dbReference>
<dbReference type="PANTHER" id="PTHR21240">
    <property type="entry name" value="2-AMINO-3-CARBOXYLMUCONATE-6-SEMIALDEHYDE DECARBOXYLASE"/>
    <property type="match status" value="1"/>
</dbReference>
<dbReference type="InterPro" id="IPR032465">
    <property type="entry name" value="ACMSD"/>
</dbReference>
<dbReference type="Pfam" id="PF04909">
    <property type="entry name" value="Amidohydro_2"/>
    <property type="match status" value="1"/>
</dbReference>
<feature type="domain" description="Amidohydrolase-related" evidence="2">
    <location>
        <begin position="2"/>
        <end position="252"/>
    </location>
</feature>
<dbReference type="Gene3D" id="3.20.20.140">
    <property type="entry name" value="Metal-dependent hydrolases"/>
    <property type="match status" value="1"/>
</dbReference>
<dbReference type="GO" id="GO:0016831">
    <property type="term" value="F:carboxy-lyase activity"/>
    <property type="evidence" value="ECO:0007669"/>
    <property type="project" value="InterPro"/>
</dbReference>
<protein>
    <submittedName>
        <fullName evidence="3">Amidohydrolase</fullName>
    </submittedName>
</protein>